<dbReference type="Gene3D" id="1.20.120.30">
    <property type="entry name" value="Aspartate receptor, ligand-binding domain"/>
    <property type="match status" value="1"/>
</dbReference>
<dbReference type="Pfam" id="PF00015">
    <property type="entry name" value="MCPsignal"/>
    <property type="match status" value="1"/>
</dbReference>
<dbReference type="EMBL" id="CP043617">
    <property type="protein sequence ID" value="QFR48326.1"/>
    <property type="molecule type" value="Genomic_DNA"/>
</dbReference>
<reference evidence="4 5" key="1">
    <citation type="submission" date="2019-09" db="EMBL/GenBank/DDBJ databases">
        <title>Sulfurimonas gotlandica sp. nov., a chemoautotrophic and psychrotolerant epsilonproteobacterium isolated from a pelagic redoxcline, and an emended description of the genus Sulfurimonas.</title>
        <authorList>
            <person name="Wang S."/>
            <person name="Jiang L."/>
            <person name="Shao S."/>
        </authorList>
    </citation>
    <scope>NUCLEOTIDE SEQUENCE [LARGE SCALE GENOMIC DNA]</scope>
    <source>
        <strain evidence="4 5">GYSZ_1</strain>
    </source>
</reference>
<dbReference type="PANTHER" id="PTHR32089">
    <property type="entry name" value="METHYL-ACCEPTING CHEMOTAXIS PROTEIN MCPB"/>
    <property type="match status" value="1"/>
</dbReference>
<dbReference type="Gene3D" id="1.10.287.950">
    <property type="entry name" value="Methyl-accepting chemotaxis protein"/>
    <property type="match status" value="1"/>
</dbReference>
<protein>
    <submittedName>
        <fullName evidence="4">Chemotaxis protein</fullName>
    </submittedName>
</protein>
<accession>A0A5P8NY44</accession>
<gene>
    <name evidence="4" type="ORF">FJR48_00730</name>
</gene>
<feature type="domain" description="Methyl-accepting transducer" evidence="3">
    <location>
        <begin position="130"/>
        <end position="335"/>
    </location>
</feature>
<evidence type="ECO:0000256" key="2">
    <source>
        <dbReference type="PROSITE-ProRule" id="PRU00284"/>
    </source>
</evidence>
<evidence type="ECO:0000256" key="1">
    <source>
        <dbReference type="ARBA" id="ARBA00023224"/>
    </source>
</evidence>
<dbReference type="OrthoDB" id="1808874at2"/>
<evidence type="ECO:0000313" key="5">
    <source>
        <dbReference type="Proteomes" id="UP000326944"/>
    </source>
</evidence>
<evidence type="ECO:0000259" key="3">
    <source>
        <dbReference type="PROSITE" id="PS50111"/>
    </source>
</evidence>
<dbReference type="InterPro" id="IPR004089">
    <property type="entry name" value="MCPsignal_dom"/>
</dbReference>
<dbReference type="Pfam" id="PF13682">
    <property type="entry name" value="CZB"/>
    <property type="match status" value="1"/>
</dbReference>
<dbReference type="SMART" id="SM00283">
    <property type="entry name" value="MA"/>
    <property type="match status" value="1"/>
</dbReference>
<dbReference type="SUPFAM" id="SSF58104">
    <property type="entry name" value="Methyl-accepting chemotaxis protein (MCP) signaling domain"/>
    <property type="match status" value="1"/>
</dbReference>
<dbReference type="Gene3D" id="1.20.120.1530">
    <property type="match status" value="1"/>
</dbReference>
<proteinExistence type="predicted"/>
<keyword evidence="1 2" id="KW-0807">Transducer</keyword>
<dbReference type="KEGG" id="sulg:FJR48_00730"/>
<name>A0A5P8NY44_9BACT</name>
<sequence length="440" mass="49022">MSFFTFGKDNENSDLINKISQVLDDVKNGKLSSRIVIHKNETPMEKIAWDINNSLDQMEIILREARNTISAIGNGDMYRSMLPEGLQGEFKDTALSIQKAVNSMKANEKYKVMGQLSTQFNNLNGGMMGNLDTITKDIFKTQNDFSDITTKTSEASDDALETYDAVSKTNEQISSLSELVNDTTEAINTMDSNVVEISTVVGLIKDIAEQTNLLALNAAIEAARAGEHGRGFAVVADEVRKLAERTQKATGEISITIQNLQQQSGSISENATSMSEIAASTSDTMQNFSNTMDNFTKNLTSTSNQSNKSNFALYLSTFKLQHILFKSNAYSAVVNGNVSQELKKDHTTCGFGIWFSSIGKEHFSDFKYFNDLDIHHKKYHELINKNLDCILNGECMSNTDNIDKTIENFRQAEEHSNKFFDLLDKLAEDKGQNVKMKDIV</sequence>
<evidence type="ECO:0000313" key="4">
    <source>
        <dbReference type="EMBL" id="QFR48326.1"/>
    </source>
</evidence>
<dbReference type="RefSeq" id="WP_152306269.1">
    <property type="nucleotide sequence ID" value="NZ_CP043617.1"/>
</dbReference>
<dbReference type="PROSITE" id="PS50111">
    <property type="entry name" value="CHEMOTAXIS_TRANSDUC_2"/>
    <property type="match status" value="1"/>
</dbReference>
<dbReference type="AlphaFoldDB" id="A0A5P8NY44"/>
<keyword evidence="5" id="KW-1185">Reference proteome</keyword>
<dbReference type="InterPro" id="IPR025991">
    <property type="entry name" value="Chemoreceptor_zinc-bind_dom"/>
</dbReference>
<dbReference type="Proteomes" id="UP000326944">
    <property type="component" value="Chromosome"/>
</dbReference>
<dbReference type="GO" id="GO:0007165">
    <property type="term" value="P:signal transduction"/>
    <property type="evidence" value="ECO:0007669"/>
    <property type="project" value="UniProtKB-KW"/>
</dbReference>
<organism evidence="4 5">
    <name type="scientific">Sulfurimonas lithotrophica</name>
    <dbReference type="NCBI Taxonomy" id="2590022"/>
    <lineage>
        <taxon>Bacteria</taxon>
        <taxon>Pseudomonadati</taxon>
        <taxon>Campylobacterota</taxon>
        <taxon>Epsilonproteobacteria</taxon>
        <taxon>Campylobacterales</taxon>
        <taxon>Sulfurimonadaceae</taxon>
        <taxon>Sulfurimonas</taxon>
    </lineage>
</organism>
<dbReference type="GO" id="GO:0016020">
    <property type="term" value="C:membrane"/>
    <property type="evidence" value="ECO:0007669"/>
    <property type="project" value="InterPro"/>
</dbReference>
<dbReference type="PANTHER" id="PTHR32089:SF112">
    <property type="entry name" value="LYSOZYME-LIKE PROTEIN-RELATED"/>
    <property type="match status" value="1"/>
</dbReference>